<sequence length="511" mass="55437">MNDRLHEQAAPESLPTRHTDPAHGTQDVQDNKAPLMWSWFQKPRPLADLVIFDDASRGAWGSVKLIGSLHSTGLASLGAALTILALVSDPFIQQVVRYDPCVRAAEKGLASVARTNNYIVTGMHNGAGTETLDLSMQAAIIKGMYKSFSPITPTCSTGNCTFPEYRTLGVCGGCVNATNKIEYGCTNDSVNGFATSEDCSWQLPSGLNISTKRADVMVMDTISFSSADADPSETLVTAEMLFYTQSSGYNISNDSDHETSAPYTNMMALRCPLWPCVRTYRVRVDQGETTEQLISTHNMTRNMSLLAYDMTLGFVATPMPCLINGSYFAASFLANQSITVLSGSVNKYQFNLTDPLTHCRSTAISITPIRLAWSNSSTTMNTAWGDLAESMTIEIRQTGDPSNSAPTVGPALQTETCISVRWPWLTYRAALLAGTVVLLIATLVVTEKRSGPNWLWKASPLALLFHDLDDDSRDRGRSLNDLGEMKRLAGGLYAKVVDDGTGAGFVGHSGW</sequence>
<evidence type="ECO:0000313" key="2">
    <source>
        <dbReference type="EMBL" id="KAI1611899.1"/>
    </source>
</evidence>
<feature type="compositionally biased region" description="Basic and acidic residues" evidence="1">
    <location>
        <begin position="1"/>
        <end position="21"/>
    </location>
</feature>
<organism evidence="2 3">
    <name type="scientific">Exophiala viscosa</name>
    <dbReference type="NCBI Taxonomy" id="2486360"/>
    <lineage>
        <taxon>Eukaryota</taxon>
        <taxon>Fungi</taxon>
        <taxon>Dikarya</taxon>
        <taxon>Ascomycota</taxon>
        <taxon>Pezizomycotina</taxon>
        <taxon>Eurotiomycetes</taxon>
        <taxon>Chaetothyriomycetidae</taxon>
        <taxon>Chaetothyriales</taxon>
        <taxon>Herpotrichiellaceae</taxon>
        <taxon>Exophiala</taxon>
    </lineage>
</organism>
<dbReference type="Proteomes" id="UP001203852">
    <property type="component" value="Unassembled WGS sequence"/>
</dbReference>
<name>A0AAN6DV13_9EURO</name>
<evidence type="ECO:0000256" key="1">
    <source>
        <dbReference type="SAM" id="MobiDB-lite"/>
    </source>
</evidence>
<keyword evidence="3" id="KW-1185">Reference proteome</keyword>
<dbReference type="PANTHER" id="PTHR35394:SF5">
    <property type="entry name" value="DUF3176 DOMAIN-CONTAINING PROTEIN"/>
    <property type="match status" value="1"/>
</dbReference>
<dbReference type="AlphaFoldDB" id="A0AAN6DV13"/>
<evidence type="ECO:0000313" key="3">
    <source>
        <dbReference type="Proteomes" id="UP001203852"/>
    </source>
</evidence>
<protein>
    <submittedName>
        <fullName evidence="2">Uncharacterized protein</fullName>
    </submittedName>
</protein>
<dbReference type="InterPro" id="IPR021514">
    <property type="entry name" value="DUF3176"/>
</dbReference>
<dbReference type="EMBL" id="MU404355">
    <property type="protein sequence ID" value="KAI1611899.1"/>
    <property type="molecule type" value="Genomic_DNA"/>
</dbReference>
<comment type="caution">
    <text evidence="2">The sequence shown here is derived from an EMBL/GenBank/DDBJ whole genome shotgun (WGS) entry which is preliminary data.</text>
</comment>
<dbReference type="PANTHER" id="PTHR35394">
    <property type="entry name" value="DUF3176 DOMAIN-CONTAINING PROTEIN"/>
    <property type="match status" value="1"/>
</dbReference>
<proteinExistence type="predicted"/>
<dbReference type="Pfam" id="PF11374">
    <property type="entry name" value="DUF3176"/>
    <property type="match status" value="1"/>
</dbReference>
<reference evidence="2" key="1">
    <citation type="journal article" date="2022" name="bioRxiv">
        <title>Deciphering the potential niche of two novel black yeast fungi from a biological soil crust based on their genomes, phenotypes, and melanin regulation.</title>
        <authorList>
            <consortium name="DOE Joint Genome Institute"/>
            <person name="Carr E.C."/>
            <person name="Barton Q."/>
            <person name="Grambo S."/>
            <person name="Sullivan M."/>
            <person name="Renfro C.M."/>
            <person name="Kuo A."/>
            <person name="Pangilinan J."/>
            <person name="Lipzen A."/>
            <person name="Keymanesh K."/>
            <person name="Savage E."/>
            <person name="Barry K."/>
            <person name="Grigoriev I.V."/>
            <person name="Riekhof W.R."/>
            <person name="Harris S.S."/>
        </authorList>
    </citation>
    <scope>NUCLEOTIDE SEQUENCE</scope>
    <source>
        <strain evidence="2">JF 03-4F</strain>
    </source>
</reference>
<feature type="region of interest" description="Disordered" evidence="1">
    <location>
        <begin position="1"/>
        <end position="28"/>
    </location>
</feature>
<gene>
    <name evidence="2" type="ORF">EDD36DRAFT_488827</name>
</gene>
<accession>A0AAN6DV13</accession>